<keyword evidence="1" id="KW-0812">Transmembrane</keyword>
<feature type="transmembrane region" description="Helical" evidence="1">
    <location>
        <begin position="46"/>
        <end position="64"/>
    </location>
</feature>
<keyword evidence="1" id="KW-0472">Membrane</keyword>
<feature type="transmembrane region" description="Helical" evidence="1">
    <location>
        <begin position="70"/>
        <end position="89"/>
    </location>
</feature>
<organism evidence="2 3">
    <name type="scientific">Sphingomonas lacunae</name>
    <dbReference type="NCBI Taxonomy" id="2698828"/>
    <lineage>
        <taxon>Bacteria</taxon>
        <taxon>Pseudomonadati</taxon>
        <taxon>Pseudomonadota</taxon>
        <taxon>Alphaproteobacteria</taxon>
        <taxon>Sphingomonadales</taxon>
        <taxon>Sphingomonadaceae</taxon>
        <taxon>Sphingomonas</taxon>
    </lineage>
</organism>
<keyword evidence="3" id="KW-1185">Reference proteome</keyword>
<dbReference type="AlphaFoldDB" id="A0A6M4AWS3"/>
<feature type="transmembrane region" description="Helical" evidence="1">
    <location>
        <begin position="101"/>
        <end position="122"/>
    </location>
</feature>
<keyword evidence="1" id="KW-1133">Transmembrane helix</keyword>
<feature type="transmembrane region" description="Helical" evidence="1">
    <location>
        <begin position="14"/>
        <end position="34"/>
    </location>
</feature>
<proteinExistence type="predicted"/>
<evidence type="ECO:0000313" key="2">
    <source>
        <dbReference type="EMBL" id="QJQ33206.1"/>
    </source>
</evidence>
<name>A0A6M4AWS3_9SPHN</name>
<evidence type="ECO:0000313" key="3">
    <source>
        <dbReference type="Proteomes" id="UP000503018"/>
    </source>
</evidence>
<dbReference type="KEGG" id="slan:GV829_12795"/>
<protein>
    <submittedName>
        <fullName evidence="2">Uncharacterized protein</fullName>
    </submittedName>
</protein>
<accession>A0A6M4AWS3</accession>
<evidence type="ECO:0000256" key="1">
    <source>
        <dbReference type="SAM" id="Phobius"/>
    </source>
</evidence>
<dbReference type="Proteomes" id="UP000503018">
    <property type="component" value="Chromosome"/>
</dbReference>
<dbReference type="EMBL" id="CP053015">
    <property type="protein sequence ID" value="QJQ33206.1"/>
    <property type="molecule type" value="Genomic_DNA"/>
</dbReference>
<reference evidence="2 3" key="1">
    <citation type="submission" date="2020-01" db="EMBL/GenBank/DDBJ databases">
        <title>Sphingomonas sp. strain CSW-10.</title>
        <authorList>
            <person name="Chen W.-M."/>
        </authorList>
    </citation>
    <scope>NUCLEOTIDE SEQUENCE [LARGE SCALE GENOMIC DNA]</scope>
    <source>
        <strain evidence="2 3">CSW-10</strain>
    </source>
</reference>
<sequence length="176" mass="19076">MNDILPAFVDFFDLAVPTFTIIAAVTLLACLLMWAANRAIHRHQIGLIGAFAIIGGCPGLIAGYSQQEIAGAFLSGLITIVAALGTYALGKESLAIYRPAIPFVIAATAFTAVGGFAAGSYAKKQWLLYDQGVQDRRDEMQMVELPVERERQLLNLRALAAKQAEPVSRQDLDRIR</sequence>
<gene>
    <name evidence="2" type="ORF">GV829_12795</name>
</gene>
<dbReference type="RefSeq" id="WP_169947232.1">
    <property type="nucleotide sequence ID" value="NZ_CP053015.1"/>
</dbReference>